<dbReference type="EMBL" id="DVJQ01000074">
    <property type="protein sequence ID" value="HIS75094.1"/>
    <property type="molecule type" value="Genomic_DNA"/>
</dbReference>
<dbReference type="Gene3D" id="3.90.550.10">
    <property type="entry name" value="Spore Coat Polysaccharide Biosynthesis Protein SpsA, Chain A"/>
    <property type="match status" value="1"/>
</dbReference>
<evidence type="ECO:0000313" key="1">
    <source>
        <dbReference type="EMBL" id="HIS75094.1"/>
    </source>
</evidence>
<reference evidence="1" key="1">
    <citation type="submission" date="2020-10" db="EMBL/GenBank/DDBJ databases">
        <authorList>
            <person name="Gilroy R."/>
        </authorList>
    </citation>
    <scope>NUCLEOTIDE SEQUENCE</scope>
    <source>
        <strain evidence="1">CHK152-2871</strain>
    </source>
</reference>
<reference evidence="1" key="2">
    <citation type="journal article" date="2021" name="PeerJ">
        <title>Extensive microbial diversity within the chicken gut microbiome revealed by metagenomics and culture.</title>
        <authorList>
            <person name="Gilroy R."/>
            <person name="Ravi A."/>
            <person name="Getino M."/>
            <person name="Pursley I."/>
            <person name="Horton D.L."/>
            <person name="Alikhan N.F."/>
            <person name="Baker D."/>
            <person name="Gharbi K."/>
            <person name="Hall N."/>
            <person name="Watson M."/>
            <person name="Adriaenssens E.M."/>
            <person name="Foster-Nyarko E."/>
            <person name="Jarju S."/>
            <person name="Secka A."/>
            <person name="Antonio M."/>
            <person name="Oren A."/>
            <person name="Chaudhuri R.R."/>
            <person name="La Ragione R."/>
            <person name="Hildebrand F."/>
            <person name="Pallen M.J."/>
        </authorList>
    </citation>
    <scope>NUCLEOTIDE SEQUENCE</scope>
    <source>
        <strain evidence="1">CHK152-2871</strain>
    </source>
</reference>
<proteinExistence type="predicted"/>
<organism evidence="1 2">
    <name type="scientific">Candidatus Galligastranaerophilus intestinavium</name>
    <dbReference type="NCBI Taxonomy" id="2840836"/>
    <lineage>
        <taxon>Bacteria</taxon>
        <taxon>Candidatus Galligastranaerophilus</taxon>
    </lineage>
</organism>
<name>A0A9D1FJZ8_9BACT</name>
<dbReference type="InterPro" id="IPR029044">
    <property type="entry name" value="Nucleotide-diphossugar_trans"/>
</dbReference>
<sequence>MDKNIICMKWGDKFDSSYVNRLYKMVQKNITVPHRFVCFTDNPEGIDKNIETFPIPPLKEDGIPDRMWKKLTVFNQELYDLKGSALFLDLDIVIRQNIDAFFEEEGEFLIIKDWDFPDDIIGNSSVFRFEIGKHPEVLEHFYGLGTAIRKHFKNEQAFLTYEMFEKGILKYWNKDWCVSFKRCCLHKFPICWFKVPRDPDEAKIVIFHGKPNPKQAYKGYFGKMGFRYIKPTKWLDKYWVKD</sequence>
<protein>
    <submittedName>
        <fullName evidence="1">Glycosyltransferase</fullName>
    </submittedName>
</protein>
<comment type="caution">
    <text evidence="1">The sequence shown here is derived from an EMBL/GenBank/DDBJ whole genome shotgun (WGS) entry which is preliminary data.</text>
</comment>
<gene>
    <name evidence="1" type="ORF">IAA86_08770</name>
</gene>
<dbReference type="SUPFAM" id="SSF53448">
    <property type="entry name" value="Nucleotide-diphospho-sugar transferases"/>
    <property type="match status" value="1"/>
</dbReference>
<accession>A0A9D1FJZ8</accession>
<dbReference type="Proteomes" id="UP000886865">
    <property type="component" value="Unassembled WGS sequence"/>
</dbReference>
<dbReference type="AlphaFoldDB" id="A0A9D1FJZ8"/>
<evidence type="ECO:0000313" key="2">
    <source>
        <dbReference type="Proteomes" id="UP000886865"/>
    </source>
</evidence>